<dbReference type="AlphaFoldDB" id="A0A6J4S4B4"/>
<feature type="region of interest" description="Disordered" evidence="1">
    <location>
        <begin position="161"/>
        <end position="222"/>
    </location>
</feature>
<feature type="compositionally biased region" description="Polar residues" evidence="1">
    <location>
        <begin position="208"/>
        <end position="222"/>
    </location>
</feature>
<feature type="compositionally biased region" description="Polar residues" evidence="1">
    <location>
        <begin position="161"/>
        <end position="174"/>
    </location>
</feature>
<organism evidence="3">
    <name type="scientific">uncultured Rubrobacteraceae bacterium</name>
    <dbReference type="NCBI Taxonomy" id="349277"/>
    <lineage>
        <taxon>Bacteria</taxon>
        <taxon>Bacillati</taxon>
        <taxon>Actinomycetota</taxon>
        <taxon>Rubrobacteria</taxon>
        <taxon>Rubrobacterales</taxon>
        <taxon>Rubrobacteraceae</taxon>
        <taxon>environmental samples</taxon>
    </lineage>
</organism>
<evidence type="ECO:0000313" key="3">
    <source>
        <dbReference type="EMBL" id="CAA9489292.1"/>
    </source>
</evidence>
<name>A0A6J4S4B4_9ACTN</name>
<feature type="compositionally biased region" description="Low complexity" evidence="1">
    <location>
        <begin position="175"/>
        <end position="207"/>
    </location>
</feature>
<evidence type="ECO:0000256" key="1">
    <source>
        <dbReference type="SAM" id="MobiDB-lite"/>
    </source>
</evidence>
<protein>
    <recommendedName>
        <fullName evidence="4">DUF5666 domain-containing protein</fullName>
    </recommendedName>
</protein>
<feature type="compositionally biased region" description="Acidic residues" evidence="1">
    <location>
        <begin position="76"/>
        <end position="87"/>
    </location>
</feature>
<reference evidence="3" key="1">
    <citation type="submission" date="2020-02" db="EMBL/GenBank/DDBJ databases">
        <authorList>
            <person name="Meier V. D."/>
        </authorList>
    </citation>
    <scope>NUCLEOTIDE SEQUENCE</scope>
    <source>
        <strain evidence="3">AVDCRST_MAG25</strain>
    </source>
</reference>
<keyword evidence="2" id="KW-0732">Signal</keyword>
<proteinExistence type="predicted"/>
<dbReference type="EMBL" id="CADCVI010000223">
    <property type="protein sequence ID" value="CAA9489292.1"/>
    <property type="molecule type" value="Genomic_DNA"/>
</dbReference>
<evidence type="ECO:0008006" key="4">
    <source>
        <dbReference type="Google" id="ProtNLM"/>
    </source>
</evidence>
<accession>A0A6J4S4B4</accession>
<evidence type="ECO:0000256" key="2">
    <source>
        <dbReference type="SAM" id="SignalP"/>
    </source>
</evidence>
<feature type="signal peptide" evidence="2">
    <location>
        <begin position="1"/>
        <end position="19"/>
    </location>
</feature>
<feature type="chain" id="PRO_5026963086" description="DUF5666 domain-containing protein" evidence="2">
    <location>
        <begin position="20"/>
        <end position="222"/>
    </location>
</feature>
<sequence>MRSKAVFAVLGILASVALAAWLVGPGLAEDDRKNGGGIRAGDVEIDDGVVRAGNAVIDDAGVRIEGGPSDRNDGDGSGDEADGEDREDAPVADGEAVLKFRGDEGVEFSGKCSVGGDEQEMAGQVPDEFTFQLDGDRLECEVRKEGDNGKLKMILLSGNSRSVQGVTGDSTMKLTFSGNGVSSSTSSGSSNGVSQSSSVVQSNTFSTGDSSIVQSNSSSTRN</sequence>
<gene>
    <name evidence="3" type="ORF">AVDCRST_MAG25-3271</name>
</gene>
<feature type="region of interest" description="Disordered" evidence="1">
    <location>
        <begin position="61"/>
        <end position="91"/>
    </location>
</feature>